<comment type="similarity">
    <text evidence="2">Belongs to the MscS (TC 1.A.23) family.</text>
</comment>
<evidence type="ECO:0000256" key="2">
    <source>
        <dbReference type="ARBA" id="ARBA00008017"/>
    </source>
</evidence>
<keyword evidence="3" id="KW-1003">Cell membrane</keyword>
<dbReference type="Gene3D" id="2.30.30.60">
    <property type="match status" value="1"/>
</dbReference>
<feature type="transmembrane region" description="Helical" evidence="8">
    <location>
        <begin position="280"/>
        <end position="304"/>
    </location>
</feature>
<dbReference type="InterPro" id="IPR010920">
    <property type="entry name" value="LSM_dom_sf"/>
</dbReference>
<dbReference type="CDD" id="cd12912">
    <property type="entry name" value="PDC2_MCP_like"/>
    <property type="match status" value="1"/>
</dbReference>
<feature type="transmembrane region" description="Helical" evidence="8">
    <location>
        <begin position="333"/>
        <end position="351"/>
    </location>
</feature>
<dbReference type="PANTHER" id="PTHR30460:SF0">
    <property type="entry name" value="MODERATE CONDUCTANCE MECHANOSENSITIVE CHANNEL YBIO"/>
    <property type="match status" value="1"/>
</dbReference>
<feature type="domain" description="Mechanosensitive ion channel MscS" evidence="9">
    <location>
        <begin position="825"/>
        <end position="889"/>
    </location>
</feature>
<evidence type="ECO:0000256" key="3">
    <source>
        <dbReference type="ARBA" id="ARBA00022475"/>
    </source>
</evidence>
<dbReference type="RefSeq" id="WP_096919222.1">
    <property type="nucleotide sequence ID" value="NZ_CP029487.1"/>
</dbReference>
<feature type="transmembrane region" description="Helical" evidence="8">
    <location>
        <begin position="738"/>
        <end position="758"/>
    </location>
</feature>
<feature type="transmembrane region" description="Helical" evidence="8">
    <location>
        <begin position="611"/>
        <end position="632"/>
    </location>
</feature>
<protein>
    <submittedName>
        <fullName evidence="11">Mechanosensitive ion channel family protein</fullName>
    </submittedName>
</protein>
<dbReference type="Pfam" id="PF21088">
    <property type="entry name" value="MS_channel_1st"/>
    <property type="match status" value="1"/>
</dbReference>
<evidence type="ECO:0000259" key="10">
    <source>
        <dbReference type="Pfam" id="PF21088"/>
    </source>
</evidence>
<keyword evidence="5 8" id="KW-1133">Transmembrane helix</keyword>
<dbReference type="InterPro" id="IPR023408">
    <property type="entry name" value="MscS_beta-dom_sf"/>
</dbReference>
<keyword evidence="12" id="KW-1185">Reference proteome</keyword>
<dbReference type="Gene3D" id="3.30.450.20">
    <property type="entry name" value="PAS domain"/>
    <property type="match status" value="1"/>
</dbReference>
<evidence type="ECO:0000313" key="11">
    <source>
        <dbReference type="EMBL" id="QCT72738.1"/>
    </source>
</evidence>
<gene>
    <name evidence="11" type="ORF">CPZ25_015855</name>
</gene>
<dbReference type="InterPro" id="IPR045276">
    <property type="entry name" value="YbiO_bact"/>
</dbReference>
<dbReference type="GO" id="GO:0005886">
    <property type="term" value="C:plasma membrane"/>
    <property type="evidence" value="ECO:0007669"/>
    <property type="project" value="UniProtKB-SubCell"/>
</dbReference>
<name>A0A4P9CAU4_EUBML</name>
<dbReference type="Pfam" id="PF00924">
    <property type="entry name" value="MS_channel_2nd"/>
    <property type="match status" value="1"/>
</dbReference>
<feature type="transmembrane region" description="Helical" evidence="8">
    <location>
        <begin position="9"/>
        <end position="27"/>
    </location>
</feature>
<keyword evidence="4 8" id="KW-0812">Transmembrane</keyword>
<dbReference type="InterPro" id="IPR011066">
    <property type="entry name" value="MscS_channel_C_sf"/>
</dbReference>
<dbReference type="SUPFAM" id="SSF82861">
    <property type="entry name" value="Mechanosensitive channel protein MscS (YggB), transmembrane region"/>
    <property type="match status" value="1"/>
</dbReference>
<dbReference type="InterPro" id="IPR049142">
    <property type="entry name" value="MS_channel_1st"/>
</dbReference>
<feature type="transmembrane region" description="Helical" evidence="8">
    <location>
        <begin position="779"/>
        <end position="801"/>
    </location>
</feature>
<evidence type="ECO:0000259" key="9">
    <source>
        <dbReference type="Pfam" id="PF00924"/>
    </source>
</evidence>
<dbReference type="AlphaFoldDB" id="A0A4P9CAU4"/>
<dbReference type="EMBL" id="CP029487">
    <property type="protein sequence ID" value="QCT72738.1"/>
    <property type="molecule type" value="Genomic_DNA"/>
</dbReference>
<dbReference type="Gene3D" id="3.30.70.100">
    <property type="match status" value="1"/>
</dbReference>
<dbReference type="PANTHER" id="PTHR30460">
    <property type="entry name" value="MODERATE CONDUCTANCE MECHANOSENSITIVE CHANNEL YBIO"/>
    <property type="match status" value="1"/>
</dbReference>
<evidence type="ECO:0000256" key="7">
    <source>
        <dbReference type="SAM" id="MobiDB-lite"/>
    </source>
</evidence>
<proteinExistence type="inferred from homology"/>
<evidence type="ECO:0000256" key="6">
    <source>
        <dbReference type="ARBA" id="ARBA00023136"/>
    </source>
</evidence>
<dbReference type="SUPFAM" id="SSF82689">
    <property type="entry name" value="Mechanosensitive channel protein MscS (YggB), C-terminal domain"/>
    <property type="match status" value="1"/>
</dbReference>
<feature type="domain" description="Mechanosensitive ion channel transmembrane helices 2/3" evidence="10">
    <location>
        <begin position="784"/>
        <end position="823"/>
    </location>
</feature>
<evidence type="ECO:0000313" key="12">
    <source>
        <dbReference type="Proteomes" id="UP000218387"/>
    </source>
</evidence>
<keyword evidence="6 8" id="KW-0472">Membrane</keyword>
<accession>A0A4P9CAU4</accession>
<dbReference type="SUPFAM" id="SSF50182">
    <property type="entry name" value="Sm-like ribonucleoproteins"/>
    <property type="match status" value="1"/>
</dbReference>
<evidence type="ECO:0000256" key="4">
    <source>
        <dbReference type="ARBA" id="ARBA00022692"/>
    </source>
</evidence>
<dbReference type="InterPro" id="IPR006685">
    <property type="entry name" value="MscS_channel_2nd"/>
</dbReference>
<dbReference type="Gene3D" id="1.10.287.1260">
    <property type="match status" value="1"/>
</dbReference>
<evidence type="ECO:0000256" key="8">
    <source>
        <dbReference type="SAM" id="Phobius"/>
    </source>
</evidence>
<reference evidence="11 12" key="1">
    <citation type="submission" date="2018-05" db="EMBL/GenBank/DDBJ databases">
        <title>Genome comparison of Eubacterium sp.</title>
        <authorList>
            <person name="Feng Y."/>
            <person name="Sanchez-Andrea I."/>
            <person name="Stams A.J.M."/>
            <person name="De Vos W.M."/>
        </authorList>
    </citation>
    <scope>NUCLEOTIDE SEQUENCE [LARGE SCALE GENOMIC DNA]</scope>
    <source>
        <strain evidence="11 12">YI</strain>
    </source>
</reference>
<dbReference type="Proteomes" id="UP000218387">
    <property type="component" value="Chromosome"/>
</dbReference>
<sequence length="1026" mass="115629">MSNKLKRKAFLLISLEVIALVIMGIFLNTMQKNLSLKGYRNDITEENKQIQILLNEAAEEAVQTTESYDAIFQSKAASIAFMAQNNAGFEASDSKMQEYQELLGVGNILILNNRGDVIAKARDSSANFNYPRYNQLRTVFSAGVPSEAFEIESDNHFYRYYGAKINDEQMVVIEENPDELYQILDDTTSPSAIFNNVTIGQTGYVFAISAKNYLITYHSNSALIGEDALDAGIPVDELENGNFTWINFNGEKMYAGISRIDETYYISAVPETEIKSSRNITVGVILFTFFAVITIVITYGIFIINDHEKKAKSDEDYQVKGHFIYNKSVGKKAAVLSFVGLICILIISYYMQTLFALSSQSMTNMQRVDEVESTINHYQEKIDLLTDQYNERYLGKAKLAAYILDSNPRLRNKQDLQALADTLQIQYVYVFDANGVQTATNSPYTKFQVSQDPKDQSYEFNKLLSGAEYLIQESRPDDVSGELRQYIGVSLRDGAGNANGFVQIGIRPSRLENLMENMQIDKILDGVKVGVHGFAFAVDKENHNFDYYPVHKLIGRPATEYGLSDEEFKDGYSGYMTIENQRYYGTAKETAVDFVYITVPETEIMEERIPLTLASSALSLFFLVIIFFVLAFDVKKETINRKKDPVHEIFKSDGRMVDVQMPDGRMAKTETAASRWMNIALNWGEKTPEQKITVVIKIILGILTIAISVVVLFKDKFFTDNSIFAYILGGQWDHGLNIFAFTMCLIVISIGLTITTIIRKILNLLSKTFGARGETVCRLLGSFIKYVSIVAIICFCLSMLGVNTTTLLASAGILSLAISFGAKELVADIISGLFIIFEGDFRVGDIIMIDDWRGTVIEIGVRTTKVEDGSKNIKVIRNSNVSNIINMTKRYSYASCDVGIEYGESLERVENIFEKEFPNIRKRLSAIQDGPFYKGVVSLGDNSVNVRIVVQCAESDRIQLERDLNREMKLIFDKYNINIPFPQVVVNQPIEFQKATEEEKETANKFAEEQKEKSKNLGNEEDDDDH</sequence>
<organism evidence="11 12">
    <name type="scientific">Eubacterium maltosivorans</name>
    <dbReference type="NCBI Taxonomy" id="2041044"/>
    <lineage>
        <taxon>Bacteria</taxon>
        <taxon>Bacillati</taxon>
        <taxon>Bacillota</taxon>
        <taxon>Clostridia</taxon>
        <taxon>Eubacteriales</taxon>
        <taxon>Eubacteriaceae</taxon>
        <taxon>Eubacterium</taxon>
    </lineage>
</organism>
<feature type="compositionally biased region" description="Basic and acidic residues" evidence="7">
    <location>
        <begin position="996"/>
        <end position="1015"/>
    </location>
</feature>
<feature type="region of interest" description="Disordered" evidence="7">
    <location>
        <begin position="996"/>
        <end position="1026"/>
    </location>
</feature>
<dbReference type="GO" id="GO:0008381">
    <property type="term" value="F:mechanosensitive monoatomic ion channel activity"/>
    <property type="evidence" value="ECO:0007669"/>
    <property type="project" value="InterPro"/>
</dbReference>
<dbReference type="KEGG" id="emt:CPZ25_015855"/>
<comment type="subcellular location">
    <subcellularLocation>
        <location evidence="1">Cell membrane</location>
        <topology evidence="1">Multi-pass membrane protein</topology>
    </subcellularLocation>
</comment>
<evidence type="ECO:0000256" key="5">
    <source>
        <dbReference type="ARBA" id="ARBA00022989"/>
    </source>
</evidence>
<dbReference type="InterPro" id="IPR011014">
    <property type="entry name" value="MscS_channel_TM-2"/>
</dbReference>
<feature type="transmembrane region" description="Helical" evidence="8">
    <location>
        <begin position="694"/>
        <end position="713"/>
    </location>
</feature>
<evidence type="ECO:0000256" key="1">
    <source>
        <dbReference type="ARBA" id="ARBA00004651"/>
    </source>
</evidence>